<name>A0A3P6CX92_BRACM</name>
<evidence type="ECO:0000313" key="1">
    <source>
        <dbReference type="EMBL" id="VDD12019.1"/>
    </source>
</evidence>
<gene>
    <name evidence="1" type="ORF">BRAA04T16754Z</name>
</gene>
<protein>
    <submittedName>
        <fullName evidence="1">Uncharacterized protein</fullName>
    </submittedName>
</protein>
<reference evidence="1" key="1">
    <citation type="submission" date="2018-11" db="EMBL/GenBank/DDBJ databases">
        <authorList>
            <consortium name="Genoscope - CEA"/>
            <person name="William W."/>
        </authorList>
    </citation>
    <scope>NUCLEOTIDE SEQUENCE</scope>
</reference>
<proteinExistence type="predicted"/>
<dbReference type="AlphaFoldDB" id="A0A3P6CX92"/>
<accession>A0A3P6CX92</accession>
<dbReference type="EMBL" id="LR031576">
    <property type="protein sequence ID" value="VDD12019.1"/>
    <property type="molecule type" value="Genomic_DNA"/>
</dbReference>
<organism evidence="1">
    <name type="scientific">Brassica campestris</name>
    <name type="common">Field mustard</name>
    <dbReference type="NCBI Taxonomy" id="3711"/>
    <lineage>
        <taxon>Eukaryota</taxon>
        <taxon>Viridiplantae</taxon>
        <taxon>Streptophyta</taxon>
        <taxon>Embryophyta</taxon>
        <taxon>Tracheophyta</taxon>
        <taxon>Spermatophyta</taxon>
        <taxon>Magnoliopsida</taxon>
        <taxon>eudicotyledons</taxon>
        <taxon>Gunneridae</taxon>
        <taxon>Pentapetalae</taxon>
        <taxon>rosids</taxon>
        <taxon>malvids</taxon>
        <taxon>Brassicales</taxon>
        <taxon>Brassicaceae</taxon>
        <taxon>Brassiceae</taxon>
        <taxon>Brassica</taxon>
    </lineage>
</organism>
<sequence>MISQFLDHTGLWIAVCSVKSSHYMVKSWLETKPRKIKTFQRFSRRLKEKDTYFHGEQFISCTTQCTYMW</sequence>